<evidence type="ECO:0000313" key="5">
    <source>
        <dbReference type="Proteomes" id="UP001403385"/>
    </source>
</evidence>
<dbReference type="PANTHER" id="PTHR30055">
    <property type="entry name" value="HTH-TYPE TRANSCRIPTIONAL REGULATOR RUTR"/>
    <property type="match status" value="1"/>
</dbReference>
<evidence type="ECO:0000259" key="3">
    <source>
        <dbReference type="PROSITE" id="PS50977"/>
    </source>
</evidence>
<feature type="domain" description="HTH tetR-type" evidence="3">
    <location>
        <begin position="1"/>
        <end position="61"/>
    </location>
</feature>
<evidence type="ECO:0000313" key="4">
    <source>
        <dbReference type="EMBL" id="MEN7548103.1"/>
    </source>
</evidence>
<feature type="DNA-binding region" description="H-T-H motif" evidence="2">
    <location>
        <begin position="24"/>
        <end position="43"/>
    </location>
</feature>
<evidence type="ECO:0000256" key="2">
    <source>
        <dbReference type="PROSITE-ProRule" id="PRU00335"/>
    </source>
</evidence>
<keyword evidence="1 2" id="KW-0238">DNA-binding</keyword>
<dbReference type="InterPro" id="IPR050109">
    <property type="entry name" value="HTH-type_TetR-like_transc_reg"/>
</dbReference>
<protein>
    <submittedName>
        <fullName evidence="4">TetR/AcrR family transcriptional regulator</fullName>
    </submittedName>
</protein>
<reference evidence="4 5" key="1">
    <citation type="submission" date="2024-04" db="EMBL/GenBank/DDBJ databases">
        <title>Novel genus in family Flammeovirgaceae.</title>
        <authorList>
            <person name="Nguyen T.H."/>
            <person name="Vuong T.Q."/>
            <person name="Le H."/>
            <person name="Kim S.-G."/>
        </authorList>
    </citation>
    <scope>NUCLEOTIDE SEQUENCE [LARGE SCALE GENOMIC DNA]</scope>
    <source>
        <strain evidence="4 5">JCM 23209</strain>
    </source>
</reference>
<sequence>MDKKDLIVVAALELFVKKGFDATPTAAIAKAAGVSNGTLFHYFKTKEMLINSLYADTKERLSVVLMDTAQKGTSIKGKFRLLWEEMIVWSIDNPLKFHFFQQFSNSPYIDKLTKEEGQMRFEFVNQLLLEGQNAEVLKAAPLELLKSVAMATIVGTIQYFLEKPDAFKHPDIQEQAFLIFWTALKE</sequence>
<dbReference type="RefSeq" id="WP_346820884.1">
    <property type="nucleotide sequence ID" value="NZ_JBDKWZ010000004.1"/>
</dbReference>
<dbReference type="InterPro" id="IPR009057">
    <property type="entry name" value="Homeodomain-like_sf"/>
</dbReference>
<evidence type="ECO:0000256" key="1">
    <source>
        <dbReference type="ARBA" id="ARBA00023125"/>
    </source>
</evidence>
<dbReference type="PROSITE" id="PS50977">
    <property type="entry name" value="HTH_TETR_2"/>
    <property type="match status" value="1"/>
</dbReference>
<proteinExistence type="predicted"/>
<dbReference type="Pfam" id="PF00440">
    <property type="entry name" value="TetR_N"/>
    <property type="match status" value="1"/>
</dbReference>
<dbReference type="GO" id="GO:0003677">
    <property type="term" value="F:DNA binding"/>
    <property type="evidence" value="ECO:0007669"/>
    <property type="project" value="UniProtKB-UniRule"/>
</dbReference>
<accession>A0AAW9S9T5</accession>
<dbReference type="Proteomes" id="UP001403385">
    <property type="component" value="Unassembled WGS sequence"/>
</dbReference>
<gene>
    <name evidence="4" type="ORF">AAG747_09285</name>
</gene>
<dbReference type="Gene3D" id="1.10.357.10">
    <property type="entry name" value="Tetracycline Repressor, domain 2"/>
    <property type="match status" value="1"/>
</dbReference>
<dbReference type="PANTHER" id="PTHR30055:SF222">
    <property type="entry name" value="REGULATORY PROTEIN"/>
    <property type="match status" value="1"/>
</dbReference>
<dbReference type="Pfam" id="PF22604">
    <property type="entry name" value="TetR_HI_0893_C"/>
    <property type="match status" value="1"/>
</dbReference>
<comment type="caution">
    <text evidence="4">The sequence shown here is derived from an EMBL/GenBank/DDBJ whole genome shotgun (WGS) entry which is preliminary data.</text>
</comment>
<dbReference type="InterPro" id="IPR001647">
    <property type="entry name" value="HTH_TetR"/>
</dbReference>
<organism evidence="4 5">
    <name type="scientific">Rapidithrix thailandica</name>
    <dbReference type="NCBI Taxonomy" id="413964"/>
    <lineage>
        <taxon>Bacteria</taxon>
        <taxon>Pseudomonadati</taxon>
        <taxon>Bacteroidota</taxon>
        <taxon>Cytophagia</taxon>
        <taxon>Cytophagales</taxon>
        <taxon>Flammeovirgaceae</taxon>
        <taxon>Rapidithrix</taxon>
    </lineage>
</organism>
<name>A0AAW9S9T5_9BACT</name>
<dbReference type="InterPro" id="IPR054422">
    <property type="entry name" value="TetR-like_HI_0893_C"/>
</dbReference>
<dbReference type="EMBL" id="JBDKWZ010000004">
    <property type="protein sequence ID" value="MEN7548103.1"/>
    <property type="molecule type" value="Genomic_DNA"/>
</dbReference>
<dbReference type="PRINTS" id="PR00455">
    <property type="entry name" value="HTHTETR"/>
</dbReference>
<dbReference type="SUPFAM" id="SSF46689">
    <property type="entry name" value="Homeodomain-like"/>
    <property type="match status" value="1"/>
</dbReference>
<keyword evidence="5" id="KW-1185">Reference proteome</keyword>
<dbReference type="AlphaFoldDB" id="A0AAW9S9T5"/>